<organism evidence="2">
    <name type="scientific">marine metagenome</name>
    <dbReference type="NCBI Taxonomy" id="408172"/>
    <lineage>
        <taxon>unclassified sequences</taxon>
        <taxon>metagenomes</taxon>
        <taxon>ecological metagenomes</taxon>
    </lineage>
</organism>
<accession>A0A381X685</accession>
<dbReference type="InterPro" id="IPR011105">
    <property type="entry name" value="Cell_wall_hydrolase_SleB"/>
</dbReference>
<name>A0A381X685_9ZZZZ</name>
<evidence type="ECO:0000259" key="1">
    <source>
        <dbReference type="Pfam" id="PF07486"/>
    </source>
</evidence>
<dbReference type="EMBL" id="UINC01014067">
    <property type="protein sequence ID" value="SVA60259.1"/>
    <property type="molecule type" value="Genomic_DNA"/>
</dbReference>
<proteinExistence type="predicted"/>
<evidence type="ECO:0000313" key="2">
    <source>
        <dbReference type="EMBL" id="SVA60259.1"/>
    </source>
</evidence>
<feature type="domain" description="Cell wall hydrolase SleB" evidence="1">
    <location>
        <begin position="52"/>
        <end position="178"/>
    </location>
</feature>
<dbReference type="GO" id="GO:0016787">
    <property type="term" value="F:hydrolase activity"/>
    <property type="evidence" value="ECO:0007669"/>
    <property type="project" value="InterPro"/>
</dbReference>
<dbReference type="Pfam" id="PF07486">
    <property type="entry name" value="Hydrolase_2"/>
    <property type="match status" value="1"/>
</dbReference>
<reference evidence="2" key="1">
    <citation type="submission" date="2018-05" db="EMBL/GenBank/DDBJ databases">
        <authorList>
            <person name="Lanie J.A."/>
            <person name="Ng W.-L."/>
            <person name="Kazmierczak K.M."/>
            <person name="Andrzejewski T.M."/>
            <person name="Davidsen T.M."/>
            <person name="Wayne K.J."/>
            <person name="Tettelin H."/>
            <person name="Glass J.I."/>
            <person name="Rusch D."/>
            <person name="Podicherti R."/>
            <person name="Tsui H.-C.T."/>
            <person name="Winkler M.E."/>
        </authorList>
    </citation>
    <scope>NUCLEOTIDE SEQUENCE</scope>
</reference>
<dbReference type="Gene3D" id="1.10.10.2520">
    <property type="entry name" value="Cell wall hydrolase SleB, domain 1"/>
    <property type="match status" value="1"/>
</dbReference>
<protein>
    <recommendedName>
        <fullName evidence="1">Cell wall hydrolase SleB domain-containing protein</fullName>
    </recommendedName>
</protein>
<dbReference type="InterPro" id="IPR042047">
    <property type="entry name" value="SleB_dom1"/>
</dbReference>
<dbReference type="AlphaFoldDB" id="A0A381X685"/>
<gene>
    <name evidence="2" type="ORF">METZ01_LOCUS113113</name>
</gene>
<sequence>MKKLFLVSFLLFASVAEAGWMDKKMMEMSQREFDKQSMICLAKNIYFEARDQSTKGQIGVALVTINRVKSKHFPNTMCKVVHQGQKKNGKMLLHKCHFSWYCDGKSDTPRDRMSWAISKLIARAMLLKPGVHIKHFGEKWEIEDFLHGATHYHRVDIEPPYWTAKMLKYSTIDDHIFYIDPYRR</sequence>